<name>A0A369KHJ3_9BACT</name>
<organism evidence="1 2">
    <name type="scientific">Candidatus Similichlamydia laticola</name>
    <dbReference type="NCBI Taxonomy" id="2170265"/>
    <lineage>
        <taxon>Bacteria</taxon>
        <taxon>Pseudomonadati</taxon>
        <taxon>Chlamydiota</taxon>
        <taxon>Chlamydiia</taxon>
        <taxon>Parachlamydiales</taxon>
        <taxon>Candidatus Parilichlamydiaceae</taxon>
        <taxon>Candidatus Similichlamydia</taxon>
    </lineage>
</organism>
<accession>A0A369KHJ3</accession>
<dbReference type="RefSeq" id="WP_114544621.1">
    <property type="nucleotide sequence ID" value="NZ_QQBG01000026.1"/>
</dbReference>
<proteinExistence type="predicted"/>
<dbReference type="OrthoDB" id="23406at2"/>
<protein>
    <submittedName>
        <fullName evidence="1">Uncharacterized protein</fullName>
    </submittedName>
</protein>
<dbReference type="AlphaFoldDB" id="A0A369KHJ3"/>
<evidence type="ECO:0000313" key="2">
    <source>
        <dbReference type="Proteomes" id="UP000253816"/>
    </source>
</evidence>
<dbReference type="EMBL" id="QQBG01000026">
    <property type="protein sequence ID" value="RDB31234.1"/>
    <property type="molecule type" value="Genomic_DNA"/>
</dbReference>
<dbReference type="Proteomes" id="UP000253816">
    <property type="component" value="Unassembled WGS sequence"/>
</dbReference>
<evidence type="ECO:0000313" key="1">
    <source>
        <dbReference type="EMBL" id="RDB31234.1"/>
    </source>
</evidence>
<keyword evidence="2" id="KW-1185">Reference proteome</keyword>
<sequence length="607" mass="69601">MLPLIGSKCLYLPYSGPFSRQQQTIGLEHRFPRFFHHLFQVLAKHGQVGTIPLTRAEREIFPLVGAFELIDSYSVWDVPLALPIPLAGLLGCCDTFNRVHAYIRGSPESVPAVQEFFLGQCQLGRLRQEALWVMQSYLRHLLNGGSVEAERALAAYSFSQDPFWISEESVLEKVSHDLSPLERHAFREMFTSNYTPCWRGRALQHRSQFLDLLVGTFYTSVRGLFLGEVGPFSQDIPRCTALVRSFIDLLCARLEIFSSPCLISCFVSECFNLSGLMVESFSSREGNIGIEELMYQYTCWDGNQSIHRASASVEWHFWFQRGQYLSEIELCEAFLTAYGPEGRVRSFEWPRRPISQVAPLLPLFKSLFSIWLDFCHSKILPYVCAYRRQFSTPPSLRYCSVLALLQEGKRDRVALEIILNQSEGDLEKEVGAFAFSQWLFPKLCPSERYKGKVLSLLSELDSSFPEGGAILSMSPSEEMVKSWISLRLCGLTDFQLGSRESLVRVVKHGRHHFIQFLKGLPFCEESLVSFHSMTWMTKMFLKLLLSSRFSLVELLDCLKLILAVSRIRHSPGWHEPSSWHVKISLLFCLPLRLILEAQREHQAIHRR</sequence>
<reference evidence="1 2" key="1">
    <citation type="submission" date="2018-07" db="EMBL/GenBank/DDBJ databases">
        <title>Comparative genomics of the Candidatus Parilichlamydiaceae reveals evidence of convergent evolution and genome reduction in the phylum Chlamydiae.</title>
        <authorList>
            <person name="Taylor-Brown A."/>
            <person name="Polkinghorne A."/>
        </authorList>
    </citation>
    <scope>NUCLEOTIDE SEQUENCE [LARGE SCALE GENOMIC DNA]</scope>
    <source>
        <strain evidence="1 2">Hat2</strain>
    </source>
</reference>
<gene>
    <name evidence="1" type="ORF">HAT2_00714</name>
</gene>
<comment type="caution">
    <text evidence="1">The sequence shown here is derived from an EMBL/GenBank/DDBJ whole genome shotgun (WGS) entry which is preliminary data.</text>
</comment>